<evidence type="ECO:0000256" key="1">
    <source>
        <dbReference type="SAM" id="MobiDB-lite"/>
    </source>
</evidence>
<sequence>EKAECKREFMGAAECCLDPGLGRRLRQRIEASEGREEIDSPGVVAFLQAMWARVVLPTAFVECLFASHRQWLLRSSRPMGIWNIGRRHTLNQHMRACQKRVVQGMARGRQAAPAALGRAMRRCRPQWAHSKRKRAAASCGARGTTGLSCFLGEVIAEAKTAAVEDGAMVDIPSAMADGHKRWGGMSTEAKKKYVARARNKRACYREFGDDLKRFLEDRKKVDADSPLTLEEFAEVSSGSLIQDGARAWGELTGRPAMPDANFPKKVQAVKSCCDDLPECVTGVELPHYNRMKQIEGSIRELVAEQGKDHGPMVIMLSAGASKNVHAQIMSYRVQPFEAEIWEGSGPKWMRTPTLMDQWDIQCHGCGPDELPRIETEREFALRLARECLSEWTVYRVEATEVAMNKVRATKLAQFDREAAAVKQQQERLMANAKKALDMCLGRAAKKGKWHDAAEAEGLVGPPAAPVAPPGAGGMAAAAALGGGAAASAGGGGAAAADPDPAGVDVLTDDGENSDRGGVDDDLMLEWQAAKKADDAQKKKEIASIAQVTMDAVHIEEGGEVFKPDQTKPIGKVYGQRLDTVQASCYVRCLAKGHKQCKKWVMLHKIRGGTMDPVKLWLNDAEKFRCHDSHMDAFNSYVM</sequence>
<keyword evidence="3" id="KW-1185">Reference proteome</keyword>
<feature type="region of interest" description="Disordered" evidence="1">
    <location>
        <begin position="487"/>
        <end position="518"/>
    </location>
</feature>
<name>A0ABN9XWX5_9DINO</name>
<proteinExistence type="predicted"/>
<protein>
    <submittedName>
        <fullName evidence="2">Uncharacterized protein</fullName>
    </submittedName>
</protein>
<organism evidence="2 3">
    <name type="scientific">Prorocentrum cordatum</name>
    <dbReference type="NCBI Taxonomy" id="2364126"/>
    <lineage>
        <taxon>Eukaryota</taxon>
        <taxon>Sar</taxon>
        <taxon>Alveolata</taxon>
        <taxon>Dinophyceae</taxon>
        <taxon>Prorocentrales</taxon>
        <taxon>Prorocentraceae</taxon>
        <taxon>Prorocentrum</taxon>
    </lineage>
</organism>
<comment type="caution">
    <text evidence="2">The sequence shown here is derived from an EMBL/GenBank/DDBJ whole genome shotgun (WGS) entry which is preliminary data.</text>
</comment>
<dbReference type="EMBL" id="CAUYUJ010021148">
    <property type="protein sequence ID" value="CAK0902985.1"/>
    <property type="molecule type" value="Genomic_DNA"/>
</dbReference>
<evidence type="ECO:0000313" key="3">
    <source>
        <dbReference type="Proteomes" id="UP001189429"/>
    </source>
</evidence>
<gene>
    <name evidence="2" type="ORF">PCOR1329_LOCUS79423</name>
</gene>
<reference evidence="2" key="1">
    <citation type="submission" date="2023-10" db="EMBL/GenBank/DDBJ databases">
        <authorList>
            <person name="Chen Y."/>
            <person name="Shah S."/>
            <person name="Dougan E. K."/>
            <person name="Thang M."/>
            <person name="Chan C."/>
        </authorList>
    </citation>
    <scope>NUCLEOTIDE SEQUENCE [LARGE SCALE GENOMIC DNA]</scope>
</reference>
<dbReference type="Proteomes" id="UP001189429">
    <property type="component" value="Unassembled WGS sequence"/>
</dbReference>
<evidence type="ECO:0000313" key="2">
    <source>
        <dbReference type="EMBL" id="CAK0902985.1"/>
    </source>
</evidence>
<accession>A0ABN9XWX5</accession>
<feature type="non-terminal residue" evidence="2">
    <location>
        <position position="1"/>
    </location>
</feature>